<dbReference type="InterPro" id="IPR050259">
    <property type="entry name" value="SDR"/>
</dbReference>
<dbReference type="PANTHER" id="PTHR42879">
    <property type="entry name" value="3-OXOACYL-(ACYL-CARRIER-PROTEIN) REDUCTASE"/>
    <property type="match status" value="1"/>
</dbReference>
<dbReference type="InterPro" id="IPR036291">
    <property type="entry name" value="NAD(P)-bd_dom_sf"/>
</dbReference>
<dbReference type="OrthoDB" id="9804774at2"/>
<reference evidence="2 3" key="1">
    <citation type="journal article" date="2018" name="J. Microbiol.">
        <title>Baekduia soli gen. nov., sp. nov., a novel bacterium isolated from the soil of Baekdu Mountain and proposal of a novel family name, Baekduiaceae fam. nov.</title>
        <authorList>
            <person name="An D.S."/>
            <person name="Siddiqi M.Z."/>
            <person name="Kim K.H."/>
            <person name="Yu H.S."/>
            <person name="Im W.T."/>
        </authorList>
    </citation>
    <scope>NUCLEOTIDE SEQUENCE [LARGE SCALE GENOMIC DNA]</scope>
    <source>
        <strain evidence="2 3">BR7-21</strain>
    </source>
</reference>
<dbReference type="PRINTS" id="PR00081">
    <property type="entry name" value="GDHRDH"/>
</dbReference>
<evidence type="ECO:0000313" key="3">
    <source>
        <dbReference type="Proteomes" id="UP000321805"/>
    </source>
</evidence>
<evidence type="ECO:0000313" key="2">
    <source>
        <dbReference type="EMBL" id="QEC46375.1"/>
    </source>
</evidence>
<dbReference type="RefSeq" id="WP_146915508.1">
    <property type="nucleotide sequence ID" value="NZ_CP042430.1"/>
</dbReference>
<sequence length="260" mass="27660">MPDRVAFVSNVRQFAGPGTSAALLADGFLVVCHDRAFADPERRAHFAAQHPDLDVLADQEPDAAVASAIAKHGRLDVVVTNDLIFSSMYGEPPEPAEPGEAVFRPTALEDASVEEFRATLEALTVRPFAVCRAALPTLKAQGGGIIIFITAGMHNRANPQLQMGSAARTAATNLAQSLAVDAGPRGVQVFAIGPAWFQNPTYFPDVHREQFMPIVERDVPLRRLGTQEEMGALVSFLASGRAAPLTGSFLPFVGGLMVGT</sequence>
<proteinExistence type="inferred from homology"/>
<keyword evidence="3" id="KW-1185">Reference proteome</keyword>
<protein>
    <submittedName>
        <fullName evidence="2">SDR family oxidoreductase</fullName>
    </submittedName>
</protein>
<name>A0A5B8U0I5_9ACTN</name>
<dbReference type="KEGG" id="bsol:FSW04_01460"/>
<dbReference type="Proteomes" id="UP000321805">
    <property type="component" value="Chromosome"/>
</dbReference>
<dbReference type="Gene3D" id="3.40.50.720">
    <property type="entry name" value="NAD(P)-binding Rossmann-like Domain"/>
    <property type="match status" value="1"/>
</dbReference>
<dbReference type="EMBL" id="CP042430">
    <property type="protein sequence ID" value="QEC46375.1"/>
    <property type="molecule type" value="Genomic_DNA"/>
</dbReference>
<dbReference type="AlphaFoldDB" id="A0A5B8U0I5"/>
<organism evidence="2 3">
    <name type="scientific">Baekduia soli</name>
    <dbReference type="NCBI Taxonomy" id="496014"/>
    <lineage>
        <taxon>Bacteria</taxon>
        <taxon>Bacillati</taxon>
        <taxon>Actinomycetota</taxon>
        <taxon>Thermoleophilia</taxon>
        <taxon>Solirubrobacterales</taxon>
        <taxon>Baekduiaceae</taxon>
        <taxon>Baekduia</taxon>
    </lineage>
</organism>
<comment type="similarity">
    <text evidence="1">Belongs to the short-chain dehydrogenases/reductases (SDR) family.</text>
</comment>
<dbReference type="Pfam" id="PF13561">
    <property type="entry name" value="adh_short_C2"/>
    <property type="match status" value="1"/>
</dbReference>
<accession>A0A5B8U0I5</accession>
<dbReference type="InterPro" id="IPR002347">
    <property type="entry name" value="SDR_fam"/>
</dbReference>
<dbReference type="SUPFAM" id="SSF51735">
    <property type="entry name" value="NAD(P)-binding Rossmann-fold domains"/>
    <property type="match status" value="1"/>
</dbReference>
<gene>
    <name evidence="2" type="ORF">FSW04_01460</name>
</gene>
<evidence type="ECO:0000256" key="1">
    <source>
        <dbReference type="ARBA" id="ARBA00006484"/>
    </source>
</evidence>